<feature type="transmembrane region" description="Helical" evidence="1">
    <location>
        <begin position="122"/>
        <end position="144"/>
    </location>
</feature>
<keyword evidence="1" id="KW-1133">Transmembrane helix</keyword>
<keyword evidence="4" id="KW-1185">Reference proteome</keyword>
<dbReference type="Proteomes" id="UP000051497">
    <property type="component" value="Unassembled WGS sequence"/>
</dbReference>
<evidence type="ECO:0000313" key="4">
    <source>
        <dbReference type="Proteomes" id="UP000051497"/>
    </source>
</evidence>
<sequence length="693" mass="73991">MNAFTKACALLLILGFPTLVFGVGAFEVESTDKSMVYLGMIFGYVPGTPIPSSGNSLFAQLVYIFNQVVFALGIVVIAYTAAFGAINTAHQGEFLGKDWHPVLVPLRAGAGILLLLPQTTGYNYMQIIVMWFIVQGVGAANAMWRQVIISNQTQGNLHQDTRKVDLQNASDAVSDIFKANICMAALNGNSSTLELMEEPVQFYRMGDQMRWGRVSQNDAICGSIDLAAIQNSMGGNNSNAESAKNRFANALIDAQQALETAADEALMPMAYGTAPTYSSANQFVSAARALQQAAVDVSNYTASLNDVSEQAIENGWILAGSYYFTIVQEGVYVPVTVTFSTITPNVSQISKIVSQQKYNETVGTALGFANTYQSTAYSSIVTLSTADRAGSSIVLKKANMSSQGSSIFAAIFGSLFEDIVKDLMEAISGSGEDNEHQNDPVISMASFGSHLAVTTENVFFAAFALAFALWTISTPLSCLQPLGHAFDKLLTIFMPIAVLLISLLWVAGLTLGLYIPMIPYLVFTFSALTWIILVIEAMLAAPLIALTLIVPSEDEIGKAGHAISILLGIFLRPALMILGFIMAMQLLIVAIGMLNAAFWATILNATGASKGVGVFGLIAILLMYAGVATGMVHEAFSLIYLVPNKVMRWIGASGEQDDAMSKVQELKGSVQKGGGMGAGLMKSGLKAFSKDKK</sequence>
<protein>
    <submittedName>
        <fullName evidence="3">DotA/TraY family protein</fullName>
    </submittedName>
</protein>
<feature type="transmembrane region" description="Helical" evidence="1">
    <location>
        <begin position="451"/>
        <end position="472"/>
    </location>
</feature>
<evidence type="ECO:0000256" key="1">
    <source>
        <dbReference type="SAM" id="Phobius"/>
    </source>
</evidence>
<feature type="transmembrane region" description="Helical" evidence="1">
    <location>
        <begin position="61"/>
        <end position="86"/>
    </location>
</feature>
<feature type="transmembrane region" description="Helical" evidence="1">
    <location>
        <begin position="586"/>
        <end position="606"/>
    </location>
</feature>
<keyword evidence="1" id="KW-0472">Membrane</keyword>
<feature type="transmembrane region" description="Helical" evidence="1">
    <location>
        <begin position="527"/>
        <end position="550"/>
    </location>
</feature>
<gene>
    <name evidence="3" type="ORF">HT99x_006825</name>
    <name evidence="2" type="ORF">HT99x_01749</name>
</gene>
<feature type="transmembrane region" description="Helical" evidence="1">
    <location>
        <begin position="492"/>
        <end position="515"/>
    </location>
</feature>
<feature type="transmembrane region" description="Helical" evidence="1">
    <location>
        <begin position="562"/>
        <end position="581"/>
    </location>
</feature>
<accession>A0A0Q9YMU3</accession>
<dbReference type="InterPro" id="IPR027628">
    <property type="entry name" value="DotA_TraY"/>
</dbReference>
<reference evidence="3" key="2">
    <citation type="journal article" date="2016" name="Genome Announc.">
        <title>Draft Genome Sequences of Two Novel Amoeba-Resistant Intranuclear Bacteria, 'Candidatus Berkiella cookevillensis' and 'Candidatus Berkiella aquae'.</title>
        <authorList>
            <person name="Mehari Y.T."/>
            <person name="Arivett B.A."/>
            <person name="Farone A.L."/>
            <person name="Gunderson J.H."/>
            <person name="Farone M.B."/>
        </authorList>
    </citation>
    <scope>NUCLEOTIDE SEQUENCE</scope>
    <source>
        <strain evidence="3">HT99</strain>
    </source>
</reference>
<dbReference type="AlphaFoldDB" id="A0A0Q9YMU3"/>
<dbReference type="OrthoDB" id="7010241at2"/>
<comment type="caution">
    <text evidence="2">The sequence shown here is derived from an EMBL/GenBank/DDBJ whole genome shotgun (WGS) entry which is preliminary data.</text>
</comment>
<dbReference type="EMBL" id="LKAJ02000001">
    <property type="protein sequence ID" value="MCS5711140.1"/>
    <property type="molecule type" value="Genomic_DNA"/>
</dbReference>
<dbReference type="NCBIfam" id="TIGR04346">
    <property type="entry name" value="DotA_TraY"/>
    <property type="match status" value="1"/>
</dbReference>
<evidence type="ECO:0000313" key="3">
    <source>
        <dbReference type="EMBL" id="MCS5711140.1"/>
    </source>
</evidence>
<reference evidence="2" key="1">
    <citation type="submission" date="2015-09" db="EMBL/GenBank/DDBJ databases">
        <title>Draft Genome Sequences of Two Novel Amoeba-resistant Intranuclear Bacteria, Candidatus Berkiella cookevillensis and Candidatus Berkiella aquae.</title>
        <authorList>
            <person name="Mehari Y.T."/>
            <person name="Arivett B.A."/>
            <person name="Farone A.L."/>
            <person name="Gunderson J.H."/>
            <person name="Farone M.B."/>
        </authorList>
    </citation>
    <scope>NUCLEOTIDE SEQUENCE [LARGE SCALE GENOMIC DNA]</scope>
    <source>
        <strain evidence="2">HT99</strain>
    </source>
</reference>
<evidence type="ECO:0000313" key="2">
    <source>
        <dbReference type="EMBL" id="KRG21193.1"/>
    </source>
</evidence>
<dbReference type="RefSeq" id="WP_075066373.1">
    <property type="nucleotide sequence ID" value="NZ_LKAJ02000001.1"/>
</dbReference>
<dbReference type="STRING" id="295108.HT99x_01749"/>
<reference evidence="3" key="3">
    <citation type="submission" date="2021-06" db="EMBL/GenBank/DDBJ databases">
        <title>Genomic Description and Analysis of Intracellular Bacteria, Candidatus Berkiella cookevillensis and Candidatus Berkiella aquae.</title>
        <authorList>
            <person name="Kidane D.T."/>
            <person name="Mehari Y.T."/>
            <person name="Rice F.C."/>
            <person name="Arivett B.A."/>
            <person name="Farone A.L."/>
            <person name="Berk S.G."/>
            <person name="Farone M.B."/>
        </authorList>
    </citation>
    <scope>NUCLEOTIDE SEQUENCE</scope>
    <source>
        <strain evidence="3">HT99</strain>
    </source>
</reference>
<name>A0A0Q9YMU3_9GAMM</name>
<proteinExistence type="predicted"/>
<keyword evidence="1" id="KW-0812">Transmembrane</keyword>
<organism evidence="2">
    <name type="scientific">Candidatus Berkiella aquae</name>
    <dbReference type="NCBI Taxonomy" id="295108"/>
    <lineage>
        <taxon>Bacteria</taxon>
        <taxon>Pseudomonadati</taxon>
        <taxon>Pseudomonadota</taxon>
        <taxon>Gammaproteobacteria</taxon>
        <taxon>Candidatus Berkiellales</taxon>
        <taxon>Candidatus Berkiellaceae</taxon>
        <taxon>Candidatus Berkiella</taxon>
    </lineage>
</organism>
<dbReference type="EMBL" id="LKAJ01000006">
    <property type="protein sequence ID" value="KRG21193.1"/>
    <property type="molecule type" value="Genomic_DNA"/>
</dbReference>
<feature type="transmembrane region" description="Helical" evidence="1">
    <location>
        <begin position="612"/>
        <end position="642"/>
    </location>
</feature>